<dbReference type="PROSITE" id="PS50217">
    <property type="entry name" value="BZIP"/>
    <property type="match status" value="1"/>
</dbReference>
<gene>
    <name evidence="9" type="ORF">BBK36DRAFT_21402</name>
</gene>
<dbReference type="GO" id="GO:0005634">
    <property type="term" value="C:nucleus"/>
    <property type="evidence" value="ECO:0007669"/>
    <property type="project" value="UniProtKB-SubCell"/>
</dbReference>
<dbReference type="InterPro" id="IPR046347">
    <property type="entry name" value="bZIP_sf"/>
</dbReference>
<dbReference type="InterPro" id="IPR002112">
    <property type="entry name" value="Leuzip_Jun"/>
</dbReference>
<dbReference type="PANTHER" id="PTHR19304">
    <property type="entry name" value="CYCLIC-AMP RESPONSE ELEMENT BINDING PROTEIN"/>
    <property type="match status" value="1"/>
</dbReference>
<dbReference type="AlphaFoldDB" id="A0A2T4B5S6"/>
<dbReference type="SMART" id="SM00338">
    <property type="entry name" value="BRLZ"/>
    <property type="match status" value="1"/>
</dbReference>
<accession>A0A2T4B5S6</accession>
<dbReference type="Pfam" id="PF00170">
    <property type="entry name" value="bZIP_1"/>
    <property type="match status" value="1"/>
</dbReference>
<keyword evidence="6" id="KW-0175">Coiled coil</keyword>
<dbReference type="SUPFAM" id="SSF57959">
    <property type="entry name" value="Leucine zipper domain"/>
    <property type="match status" value="1"/>
</dbReference>
<evidence type="ECO:0000256" key="3">
    <source>
        <dbReference type="ARBA" id="ARBA00023125"/>
    </source>
</evidence>
<feature type="compositionally biased region" description="Basic and acidic residues" evidence="7">
    <location>
        <begin position="132"/>
        <end position="142"/>
    </location>
</feature>
<dbReference type="InterPro" id="IPR004827">
    <property type="entry name" value="bZIP"/>
</dbReference>
<dbReference type="RefSeq" id="XP_024747970.1">
    <property type="nucleotide sequence ID" value="XM_024897915.1"/>
</dbReference>
<proteinExistence type="predicted"/>
<evidence type="ECO:0000313" key="9">
    <source>
        <dbReference type="EMBL" id="PTB64650.1"/>
    </source>
</evidence>
<dbReference type="CDD" id="cd14687">
    <property type="entry name" value="bZIP_ATF2"/>
    <property type="match status" value="1"/>
</dbReference>
<evidence type="ECO:0000256" key="1">
    <source>
        <dbReference type="ARBA" id="ARBA00004123"/>
    </source>
</evidence>
<dbReference type="GO" id="GO:0003677">
    <property type="term" value="F:DNA binding"/>
    <property type="evidence" value="ECO:0007669"/>
    <property type="project" value="UniProtKB-KW"/>
</dbReference>
<dbReference type="OrthoDB" id="295274at2759"/>
<evidence type="ECO:0000256" key="6">
    <source>
        <dbReference type="SAM" id="Coils"/>
    </source>
</evidence>
<dbReference type="InterPro" id="IPR051027">
    <property type="entry name" value="bZIP_transcription_factors"/>
</dbReference>
<comment type="subcellular location">
    <subcellularLocation>
        <location evidence="1">Nucleus</location>
    </subcellularLocation>
</comment>
<evidence type="ECO:0000256" key="4">
    <source>
        <dbReference type="ARBA" id="ARBA00023163"/>
    </source>
</evidence>
<dbReference type="Gene3D" id="1.20.5.170">
    <property type="match status" value="1"/>
</dbReference>
<dbReference type="GeneID" id="36606033"/>
<sequence>MDSHNVMAALIDPRLQMMDPGTTAGNMHYPLPTSFGSWSSLFEDFPPLVQDMGMMETEFQSDSASLVSPLRKTEHDFGSPLSPLEDILDMDESPGNTSIFAGLSEGGTSGTEKKAPKTTTNTKGRKGRRRRCSETEKRDMIKQRNRVAASKCRQKKKEKVDELKEIKAALEARNTDLHLEYQRLRQELGQVKSHLIHHTDCNDPNIDRWVESEAKGYVQKLVRNSEQRRLNSIGSVSSIGSSDSVVDGIRMHSLQTTVMPSEDAYMG</sequence>
<organism evidence="9 10">
    <name type="scientific">Trichoderma citrinoviride</name>
    <dbReference type="NCBI Taxonomy" id="58853"/>
    <lineage>
        <taxon>Eukaryota</taxon>
        <taxon>Fungi</taxon>
        <taxon>Dikarya</taxon>
        <taxon>Ascomycota</taxon>
        <taxon>Pezizomycotina</taxon>
        <taxon>Sordariomycetes</taxon>
        <taxon>Hypocreomycetidae</taxon>
        <taxon>Hypocreales</taxon>
        <taxon>Hypocreaceae</taxon>
        <taxon>Trichoderma</taxon>
    </lineage>
</organism>
<feature type="domain" description="BZIP" evidence="8">
    <location>
        <begin position="135"/>
        <end position="198"/>
    </location>
</feature>
<keyword evidence="5" id="KW-0539">Nucleus</keyword>
<dbReference type="PRINTS" id="PR00043">
    <property type="entry name" value="LEUZIPPRJUN"/>
</dbReference>
<evidence type="ECO:0000259" key="8">
    <source>
        <dbReference type="PROSITE" id="PS50217"/>
    </source>
</evidence>
<feature type="region of interest" description="Disordered" evidence="7">
    <location>
        <begin position="102"/>
        <end position="145"/>
    </location>
</feature>
<name>A0A2T4B5S6_9HYPO</name>
<reference evidence="10" key="1">
    <citation type="submission" date="2016-07" db="EMBL/GenBank/DDBJ databases">
        <title>Multiple horizontal gene transfer events from other fungi enriched the ability of initially mycotrophic Trichoderma (Ascomycota) to feed on dead plant biomass.</title>
        <authorList>
            <consortium name="DOE Joint Genome Institute"/>
            <person name="Atanasova L."/>
            <person name="Chenthamara K."/>
            <person name="Zhang J."/>
            <person name="Grujic M."/>
            <person name="Henrissat B."/>
            <person name="Kuo A."/>
            <person name="Aerts A."/>
            <person name="Salamov A."/>
            <person name="Lipzen A."/>
            <person name="Labutti K."/>
            <person name="Barry K."/>
            <person name="Miao Y."/>
            <person name="Rahimi M.J."/>
            <person name="Shen Q."/>
            <person name="Grigoriev I.V."/>
            <person name="Kubicek C.P."/>
            <person name="Druzhinina I.S."/>
        </authorList>
    </citation>
    <scope>NUCLEOTIDE SEQUENCE [LARGE SCALE GENOMIC DNA]</scope>
    <source>
        <strain evidence="10">TUCIM 6016</strain>
    </source>
</reference>
<keyword evidence="4" id="KW-0804">Transcription</keyword>
<keyword evidence="2" id="KW-0805">Transcription regulation</keyword>
<evidence type="ECO:0000256" key="7">
    <source>
        <dbReference type="SAM" id="MobiDB-lite"/>
    </source>
</evidence>
<dbReference type="PROSITE" id="PS00036">
    <property type="entry name" value="BZIP_BASIC"/>
    <property type="match status" value="1"/>
</dbReference>
<keyword evidence="10" id="KW-1185">Reference proteome</keyword>
<feature type="coiled-coil region" evidence="6">
    <location>
        <begin position="153"/>
        <end position="187"/>
    </location>
</feature>
<protein>
    <recommendedName>
        <fullName evidence="8">BZIP domain-containing protein</fullName>
    </recommendedName>
</protein>
<dbReference type="GO" id="GO:0003700">
    <property type="term" value="F:DNA-binding transcription factor activity"/>
    <property type="evidence" value="ECO:0007669"/>
    <property type="project" value="InterPro"/>
</dbReference>
<evidence type="ECO:0000313" key="10">
    <source>
        <dbReference type="Proteomes" id="UP000241546"/>
    </source>
</evidence>
<evidence type="ECO:0000256" key="2">
    <source>
        <dbReference type="ARBA" id="ARBA00023015"/>
    </source>
</evidence>
<dbReference type="Proteomes" id="UP000241546">
    <property type="component" value="Unassembled WGS sequence"/>
</dbReference>
<dbReference type="EMBL" id="KZ680216">
    <property type="protein sequence ID" value="PTB64650.1"/>
    <property type="molecule type" value="Genomic_DNA"/>
</dbReference>
<evidence type="ECO:0000256" key="5">
    <source>
        <dbReference type="ARBA" id="ARBA00023242"/>
    </source>
</evidence>
<keyword evidence="3" id="KW-0238">DNA-binding</keyword>